<gene>
    <name evidence="1" type="ORF">Pcinc_000598</name>
</gene>
<sequence length="560" mass="63830">MEQLGTNSEYLKHITVALNIFFHHDSRLAVPNIGFGIGMTRSRLKKFASVLIKKVIAPLVVPAKEEEPKTHLKETDYDNGLFTNNDVTKRDSAVAAATAATSDDSCKCSCHGPQSGMMFEPSEERRAIYEEEYNKMLMSQLHLLAEFGICGYQYSLTASNDKRMLVAMQLLKERLIYTQREAVAAISWPRLLQFFLTNGEHKKNKKFALSGKSKYDLYDVKDKLYKINRRYIEHFSTIANSSIVCDRMVEYLTAKFNTIMFALGHSPDPFLQHKTSEVIKEHVQNYLSRVYTREGLYRDFERLMEDSMASVPQYMFDTAKRCMTGADYSYEYHLEKPFLACHSKRVHGLRPEDEADGGAFNPIPLFGVTDPLFEDKYIVDNTVTKTTSYRSSFKIKKDNAGFTAANISRDVLSNAKFVINRDAAKLILSGNNSCQPIFKGMGDIFKKDLVSKKPRRMDDDSPWSSKNTGLSGRNTTEFNVNSVMVVAHYELDEEGNQDPDNYDDDIYIPMVDNQRSTVQNDIKYPEIMPFNNDDDTEMIEALDFSPVYGQGPKYVAISLK</sequence>
<reference evidence="1" key="1">
    <citation type="submission" date="2023-10" db="EMBL/GenBank/DDBJ databases">
        <title>Genome assemblies of two species of porcelain crab, Petrolisthes cinctipes and Petrolisthes manimaculis (Anomura: Porcellanidae).</title>
        <authorList>
            <person name="Angst P."/>
        </authorList>
    </citation>
    <scope>NUCLEOTIDE SEQUENCE</scope>
    <source>
        <strain evidence="1">PB745_01</strain>
        <tissue evidence="1">Gill</tissue>
    </source>
</reference>
<evidence type="ECO:0000313" key="2">
    <source>
        <dbReference type="Proteomes" id="UP001286313"/>
    </source>
</evidence>
<dbReference type="Proteomes" id="UP001286313">
    <property type="component" value="Unassembled WGS sequence"/>
</dbReference>
<evidence type="ECO:0000313" key="1">
    <source>
        <dbReference type="EMBL" id="KAK3895675.1"/>
    </source>
</evidence>
<keyword evidence="2" id="KW-1185">Reference proteome</keyword>
<dbReference type="EMBL" id="JAWQEG010000033">
    <property type="protein sequence ID" value="KAK3895675.1"/>
    <property type="molecule type" value="Genomic_DNA"/>
</dbReference>
<protein>
    <submittedName>
        <fullName evidence="1">Uncharacterized protein</fullName>
    </submittedName>
</protein>
<organism evidence="1 2">
    <name type="scientific">Petrolisthes cinctipes</name>
    <name type="common">Flat porcelain crab</name>
    <dbReference type="NCBI Taxonomy" id="88211"/>
    <lineage>
        <taxon>Eukaryota</taxon>
        <taxon>Metazoa</taxon>
        <taxon>Ecdysozoa</taxon>
        <taxon>Arthropoda</taxon>
        <taxon>Crustacea</taxon>
        <taxon>Multicrustacea</taxon>
        <taxon>Malacostraca</taxon>
        <taxon>Eumalacostraca</taxon>
        <taxon>Eucarida</taxon>
        <taxon>Decapoda</taxon>
        <taxon>Pleocyemata</taxon>
        <taxon>Anomura</taxon>
        <taxon>Galatheoidea</taxon>
        <taxon>Porcellanidae</taxon>
        <taxon>Petrolisthes</taxon>
    </lineage>
</organism>
<dbReference type="AlphaFoldDB" id="A0AAE1L6E8"/>
<proteinExistence type="predicted"/>
<accession>A0AAE1L6E8</accession>
<name>A0AAE1L6E8_PETCI</name>
<comment type="caution">
    <text evidence="1">The sequence shown here is derived from an EMBL/GenBank/DDBJ whole genome shotgun (WGS) entry which is preliminary data.</text>
</comment>